<dbReference type="GO" id="GO:0004386">
    <property type="term" value="F:helicase activity"/>
    <property type="evidence" value="ECO:0007669"/>
    <property type="project" value="UniProtKB-KW"/>
</dbReference>
<keyword evidence="4" id="KW-0067">ATP-binding</keyword>
<evidence type="ECO:0000256" key="4">
    <source>
        <dbReference type="ARBA" id="ARBA00022840"/>
    </source>
</evidence>
<reference evidence="6" key="1">
    <citation type="journal article" date="2020" name="Nature">
        <title>Giant virus diversity and host interactions through global metagenomics.</title>
        <authorList>
            <person name="Schulz F."/>
            <person name="Roux S."/>
            <person name="Paez-Espino D."/>
            <person name="Jungbluth S."/>
            <person name="Walsh D.A."/>
            <person name="Denef V.J."/>
            <person name="McMahon K.D."/>
            <person name="Konstantinidis K.T."/>
            <person name="Eloe-Fadrosh E.A."/>
            <person name="Kyrpides N.C."/>
            <person name="Woyke T."/>
        </authorList>
    </citation>
    <scope>NUCLEOTIDE SEQUENCE</scope>
    <source>
        <strain evidence="6">GVMAG-M-3300010158-55</strain>
    </source>
</reference>
<dbReference type="CDD" id="cd17926">
    <property type="entry name" value="DEXHc_RE"/>
    <property type="match status" value="1"/>
</dbReference>
<evidence type="ECO:0000256" key="1">
    <source>
        <dbReference type="ARBA" id="ARBA00022741"/>
    </source>
</evidence>
<keyword evidence="1" id="KW-0547">Nucleotide-binding</keyword>
<keyword evidence="3" id="KW-0347">Helicase</keyword>
<dbReference type="EMBL" id="MN739095">
    <property type="protein sequence ID" value="QHS88329.1"/>
    <property type="molecule type" value="Genomic_DNA"/>
</dbReference>
<evidence type="ECO:0000256" key="3">
    <source>
        <dbReference type="ARBA" id="ARBA00022806"/>
    </source>
</evidence>
<organism evidence="6">
    <name type="scientific">viral metagenome</name>
    <dbReference type="NCBI Taxonomy" id="1070528"/>
    <lineage>
        <taxon>unclassified sequences</taxon>
        <taxon>metagenomes</taxon>
        <taxon>organismal metagenomes</taxon>
    </lineage>
</organism>
<dbReference type="GO" id="GO:0016787">
    <property type="term" value="F:hydrolase activity"/>
    <property type="evidence" value="ECO:0007669"/>
    <property type="project" value="UniProtKB-KW"/>
</dbReference>
<dbReference type="AlphaFoldDB" id="A0A6C0B9T6"/>
<proteinExistence type="predicted"/>
<dbReference type="SMART" id="SM00487">
    <property type="entry name" value="DEXDc"/>
    <property type="match status" value="1"/>
</dbReference>
<keyword evidence="2" id="KW-0378">Hydrolase</keyword>
<dbReference type="GO" id="GO:0005524">
    <property type="term" value="F:ATP binding"/>
    <property type="evidence" value="ECO:0007669"/>
    <property type="project" value="UniProtKB-KW"/>
</dbReference>
<feature type="domain" description="Helicase ATP-binding" evidence="5">
    <location>
        <begin position="88"/>
        <end position="237"/>
    </location>
</feature>
<dbReference type="Gene3D" id="3.40.50.300">
    <property type="entry name" value="P-loop containing nucleotide triphosphate hydrolases"/>
    <property type="match status" value="2"/>
</dbReference>
<dbReference type="PANTHER" id="PTHR11274">
    <property type="entry name" value="RAD25/XP-B DNA REPAIR HELICASE"/>
    <property type="match status" value="1"/>
</dbReference>
<accession>A0A6C0B9T6</accession>
<sequence>MYLGQKGVTILKSTISESQQKQIKKELTITPKNLYQPLPPFYIYRESPNKLYVPRFYNSYAAPSQLPEGATIQVPFTGQIRDMQQLAIDAFMKSKCGLLQLPCGFGKTILALYLISALSKKTLVIVHKEFLMDQWIERIQEFLPSARIGRIQGSIIDVNNKDIVLGMLQSLSTKTYPREVFNDFGFTIIDETHHMGAEVFSNALFQIVTPYMLGLSATMERKDGMTKIFKMFLGEVVYSAQRETVDNIVVQMIKYRTNDADFNETILNFKGQANYSSMIKKICEYNGRTEFILTVLTHLLQPSDIKRQIMILAHNKSVLTYLYDAIQHRKLATVGYYIGGMSASELKETESKQVVIATYAMAEEALDIKSLNTLIMATPKTDVTQAVGRILREKHGQPIIVDIVDSHDTFVRQWSKRKKYYNSQNYSIVQSSNTTYPAVEPLKARNYKCLM</sequence>
<dbReference type="PANTHER" id="PTHR11274:SF0">
    <property type="entry name" value="GENERAL TRANSCRIPTION AND DNA REPAIR FACTOR IIH HELICASE SUBUNIT XPB"/>
    <property type="match status" value="1"/>
</dbReference>
<dbReference type="InterPro" id="IPR027417">
    <property type="entry name" value="P-loop_NTPase"/>
</dbReference>
<evidence type="ECO:0000256" key="2">
    <source>
        <dbReference type="ARBA" id="ARBA00022801"/>
    </source>
</evidence>
<dbReference type="PROSITE" id="PS51192">
    <property type="entry name" value="HELICASE_ATP_BIND_1"/>
    <property type="match status" value="1"/>
</dbReference>
<name>A0A6C0B9T6_9ZZZZ</name>
<dbReference type="InterPro" id="IPR006935">
    <property type="entry name" value="Helicase/UvrB_N"/>
</dbReference>
<dbReference type="CDD" id="cd18785">
    <property type="entry name" value="SF2_C"/>
    <property type="match status" value="1"/>
</dbReference>
<dbReference type="InterPro" id="IPR050615">
    <property type="entry name" value="ATP-dep_DNA_Helicase"/>
</dbReference>
<evidence type="ECO:0000313" key="6">
    <source>
        <dbReference type="EMBL" id="QHS88329.1"/>
    </source>
</evidence>
<evidence type="ECO:0000259" key="5">
    <source>
        <dbReference type="PROSITE" id="PS51192"/>
    </source>
</evidence>
<dbReference type="Pfam" id="PF04851">
    <property type="entry name" value="ResIII"/>
    <property type="match status" value="1"/>
</dbReference>
<protein>
    <recommendedName>
        <fullName evidence="5">Helicase ATP-binding domain-containing protein</fullName>
    </recommendedName>
</protein>
<dbReference type="SUPFAM" id="SSF52540">
    <property type="entry name" value="P-loop containing nucleoside triphosphate hydrolases"/>
    <property type="match status" value="2"/>
</dbReference>
<dbReference type="GO" id="GO:0003677">
    <property type="term" value="F:DNA binding"/>
    <property type="evidence" value="ECO:0007669"/>
    <property type="project" value="InterPro"/>
</dbReference>
<dbReference type="InterPro" id="IPR014001">
    <property type="entry name" value="Helicase_ATP-bd"/>
</dbReference>